<keyword evidence="1" id="KW-0472">Membrane</keyword>
<proteinExistence type="predicted"/>
<feature type="transmembrane region" description="Helical" evidence="1">
    <location>
        <begin position="115"/>
        <end position="137"/>
    </location>
</feature>
<sequence length="138" mass="15376">MAAPTLEMEPVEPQSLKKLSLKSLKRTFDLFSPIRGQFAAPNPERAIEHPTFSALTRPLCDLYSLIPPLLVVTHKKLRFNMGNDVLSFGDLNVYGSWVLLVMSLRALMEVIKGKLLVFMVLKIGVKLVALIPCLLIMG</sequence>
<evidence type="ECO:0000313" key="3">
    <source>
        <dbReference type="Proteomes" id="UP000323506"/>
    </source>
</evidence>
<dbReference type="Proteomes" id="UP000323506">
    <property type="component" value="Chromosome D11"/>
</dbReference>
<evidence type="ECO:0000256" key="1">
    <source>
        <dbReference type="SAM" id="Phobius"/>
    </source>
</evidence>
<name>A0A5D2ARU7_GOSDA</name>
<dbReference type="EMBL" id="CM017711">
    <property type="protein sequence ID" value="TYG46803.1"/>
    <property type="molecule type" value="Genomic_DNA"/>
</dbReference>
<protein>
    <submittedName>
        <fullName evidence="2">Uncharacterized protein</fullName>
    </submittedName>
</protein>
<keyword evidence="1" id="KW-0812">Transmembrane</keyword>
<accession>A0A5D2ARU7</accession>
<gene>
    <name evidence="2" type="ORF">ES288_D11G285600v1</name>
</gene>
<dbReference type="AlphaFoldDB" id="A0A5D2ARU7"/>
<keyword evidence="3" id="KW-1185">Reference proteome</keyword>
<evidence type="ECO:0000313" key="2">
    <source>
        <dbReference type="EMBL" id="TYG46803.1"/>
    </source>
</evidence>
<reference evidence="2 3" key="1">
    <citation type="submission" date="2019-06" db="EMBL/GenBank/DDBJ databases">
        <title>WGS assembly of Gossypium darwinii.</title>
        <authorList>
            <person name="Chen Z.J."/>
            <person name="Sreedasyam A."/>
            <person name="Ando A."/>
            <person name="Song Q."/>
            <person name="De L."/>
            <person name="Hulse-Kemp A."/>
            <person name="Ding M."/>
            <person name="Ye W."/>
            <person name="Kirkbride R."/>
            <person name="Jenkins J."/>
            <person name="Plott C."/>
            <person name="Lovell J."/>
            <person name="Lin Y.-M."/>
            <person name="Vaughn R."/>
            <person name="Liu B."/>
            <person name="Li W."/>
            <person name="Simpson S."/>
            <person name="Scheffler B."/>
            <person name="Saski C."/>
            <person name="Grover C."/>
            <person name="Hu G."/>
            <person name="Conover J."/>
            <person name="Carlson J."/>
            <person name="Shu S."/>
            <person name="Boston L."/>
            <person name="Williams M."/>
            <person name="Peterson D."/>
            <person name="Mcgee K."/>
            <person name="Jones D."/>
            <person name="Wendel J."/>
            <person name="Stelly D."/>
            <person name="Grimwood J."/>
            <person name="Schmutz J."/>
        </authorList>
    </citation>
    <scope>NUCLEOTIDE SEQUENCE [LARGE SCALE GENOMIC DNA]</scope>
    <source>
        <strain evidence="2">1808015.09</strain>
    </source>
</reference>
<keyword evidence="1" id="KW-1133">Transmembrane helix</keyword>
<organism evidence="2 3">
    <name type="scientific">Gossypium darwinii</name>
    <name type="common">Darwin's cotton</name>
    <name type="synonym">Gossypium barbadense var. darwinii</name>
    <dbReference type="NCBI Taxonomy" id="34276"/>
    <lineage>
        <taxon>Eukaryota</taxon>
        <taxon>Viridiplantae</taxon>
        <taxon>Streptophyta</taxon>
        <taxon>Embryophyta</taxon>
        <taxon>Tracheophyta</taxon>
        <taxon>Spermatophyta</taxon>
        <taxon>Magnoliopsida</taxon>
        <taxon>eudicotyledons</taxon>
        <taxon>Gunneridae</taxon>
        <taxon>Pentapetalae</taxon>
        <taxon>rosids</taxon>
        <taxon>malvids</taxon>
        <taxon>Malvales</taxon>
        <taxon>Malvaceae</taxon>
        <taxon>Malvoideae</taxon>
        <taxon>Gossypium</taxon>
    </lineage>
</organism>
<feature type="transmembrane region" description="Helical" evidence="1">
    <location>
        <begin position="91"/>
        <end position="108"/>
    </location>
</feature>